<dbReference type="PIRSF" id="PIRSF001439">
    <property type="entry name" value="CryM"/>
    <property type="match status" value="1"/>
</dbReference>
<dbReference type="Proteomes" id="UP001595715">
    <property type="component" value="Unassembled WGS sequence"/>
</dbReference>
<reference evidence="2" key="1">
    <citation type="journal article" date="2019" name="Int. J. Syst. Evol. Microbiol.">
        <title>The Global Catalogue of Microorganisms (GCM) 10K type strain sequencing project: providing services to taxonomists for standard genome sequencing and annotation.</title>
        <authorList>
            <consortium name="The Broad Institute Genomics Platform"/>
            <consortium name="The Broad Institute Genome Sequencing Center for Infectious Disease"/>
            <person name="Wu L."/>
            <person name="Ma J."/>
        </authorList>
    </citation>
    <scope>NUCLEOTIDE SEQUENCE [LARGE SCALE GENOMIC DNA]</scope>
    <source>
        <strain evidence="2">IBRC-M 10987</strain>
    </source>
</reference>
<gene>
    <name evidence="1" type="ORF">ACFOZ8_07115</name>
</gene>
<dbReference type="InterPro" id="IPR003462">
    <property type="entry name" value="ODC_Mu_crystall"/>
</dbReference>
<dbReference type="PANTHER" id="PTHR13812:SF19">
    <property type="entry name" value="KETIMINE REDUCTASE MU-CRYSTALLIN"/>
    <property type="match status" value="1"/>
</dbReference>
<organism evidence="1 2">
    <name type="scientific">Paenibacillus xanthanilyticus</name>
    <dbReference type="NCBI Taxonomy" id="1783531"/>
    <lineage>
        <taxon>Bacteria</taxon>
        <taxon>Bacillati</taxon>
        <taxon>Bacillota</taxon>
        <taxon>Bacilli</taxon>
        <taxon>Bacillales</taxon>
        <taxon>Paenibacillaceae</taxon>
        <taxon>Paenibacillus</taxon>
    </lineage>
</organism>
<evidence type="ECO:0000313" key="2">
    <source>
        <dbReference type="Proteomes" id="UP001595715"/>
    </source>
</evidence>
<comment type="caution">
    <text evidence="1">The sequence shown here is derived from an EMBL/GenBank/DDBJ whole genome shotgun (WGS) entry which is preliminary data.</text>
</comment>
<accession>A0ABV8K1X0</accession>
<protein>
    <submittedName>
        <fullName evidence="1">2,3-diaminopropionate biosynthesis protein SbnB</fullName>
    </submittedName>
</protein>
<dbReference type="PANTHER" id="PTHR13812">
    <property type="entry name" value="KETIMINE REDUCTASE MU-CRYSTALLIN"/>
    <property type="match status" value="1"/>
</dbReference>
<dbReference type="Gene3D" id="3.30.1780.10">
    <property type="entry name" value="ornithine cyclodeaminase, domain 1"/>
    <property type="match status" value="1"/>
</dbReference>
<dbReference type="Gene3D" id="3.40.50.720">
    <property type="entry name" value="NAD(P)-binding Rossmann-like Domain"/>
    <property type="match status" value="1"/>
</dbReference>
<keyword evidence="2" id="KW-1185">Reference proteome</keyword>
<name>A0ABV8K1X0_9BACL</name>
<sequence>MRYVNDAHIRELGIDWHELITVIEQVVRTIDAGDYAQPLKPYLRFGDPANRIIAMPAYVGGGVVMSGIKWIASFPGNHRHGLPRAHCVVILNDPVTGKPAACFEGGLLSGLRTAAVSGLMIRQYMAVRGAAAARKVGIVGWGPIGRLHAAMAKDVLGPALERITVFDLNGVDPDTIDSALRPFIEVNDGWRAPFRESDVFMTTTVAKERYIDEAPADGKLLLNISLRDYLPESVRAVRAVVVDDWHEVCRENTDIERLHLDHGLKQSDALTIADVVCRGKLADYGPEDAVFFSPMGLAAFDIGIAAYFLRKAGVRGIGIDLPSE</sequence>
<proteinExistence type="predicted"/>
<dbReference type="EMBL" id="JBHSAM010000017">
    <property type="protein sequence ID" value="MFC4099428.1"/>
    <property type="molecule type" value="Genomic_DNA"/>
</dbReference>
<dbReference type="Pfam" id="PF02423">
    <property type="entry name" value="OCD_Mu_crystall"/>
    <property type="match status" value="1"/>
</dbReference>
<dbReference type="SUPFAM" id="SSF51735">
    <property type="entry name" value="NAD(P)-binding Rossmann-fold domains"/>
    <property type="match status" value="1"/>
</dbReference>
<evidence type="ECO:0000313" key="1">
    <source>
        <dbReference type="EMBL" id="MFC4099428.1"/>
    </source>
</evidence>
<dbReference type="InterPro" id="IPR023401">
    <property type="entry name" value="ODC_N"/>
</dbReference>
<dbReference type="RefSeq" id="WP_377718114.1">
    <property type="nucleotide sequence ID" value="NZ_JBHSAM010000017.1"/>
</dbReference>
<dbReference type="InterPro" id="IPR036291">
    <property type="entry name" value="NAD(P)-bd_dom_sf"/>
</dbReference>